<comment type="caution">
    <text evidence="1">The sequence shown here is derived from an EMBL/GenBank/DDBJ whole genome shotgun (WGS) entry which is preliminary data.</text>
</comment>
<sequence length="168" mass="18005">MGLSCSDVSLASGRLYLLGWENSMVDAGRRAVERQLEGRVLVVEGGEAAGPRRRDRLTVPQEPISFEDLPQVGCQAAAVVDHGAELLHLHTGGTSSVTQTEPGVEDGWVSGAGVKLQTFRDALHQNEPDQEEVGEDVSLGSEQDSLWGGWRLLLGAGWGEETLGVRTM</sequence>
<keyword evidence="2" id="KW-1185">Reference proteome</keyword>
<reference evidence="1 2" key="1">
    <citation type="submission" date="2019-03" db="EMBL/GenBank/DDBJ databases">
        <title>First draft genome of Liparis tanakae, snailfish: a comprehensive survey of snailfish specific genes.</title>
        <authorList>
            <person name="Kim W."/>
            <person name="Song I."/>
            <person name="Jeong J.-H."/>
            <person name="Kim D."/>
            <person name="Kim S."/>
            <person name="Ryu S."/>
            <person name="Song J.Y."/>
            <person name="Lee S.K."/>
        </authorList>
    </citation>
    <scope>NUCLEOTIDE SEQUENCE [LARGE SCALE GENOMIC DNA]</scope>
    <source>
        <tissue evidence="1">Muscle</tissue>
    </source>
</reference>
<dbReference type="AlphaFoldDB" id="A0A4Z2HJE6"/>
<protein>
    <submittedName>
        <fullName evidence="1">Uncharacterized protein</fullName>
    </submittedName>
</protein>
<proteinExistence type="predicted"/>
<evidence type="ECO:0000313" key="2">
    <source>
        <dbReference type="Proteomes" id="UP000314294"/>
    </source>
</evidence>
<dbReference type="EMBL" id="SRLO01000228">
    <property type="protein sequence ID" value="TNN65897.1"/>
    <property type="molecule type" value="Genomic_DNA"/>
</dbReference>
<evidence type="ECO:0000313" key="1">
    <source>
        <dbReference type="EMBL" id="TNN65897.1"/>
    </source>
</evidence>
<name>A0A4Z2HJE6_9TELE</name>
<organism evidence="1 2">
    <name type="scientific">Liparis tanakae</name>
    <name type="common">Tanaka's snailfish</name>
    <dbReference type="NCBI Taxonomy" id="230148"/>
    <lineage>
        <taxon>Eukaryota</taxon>
        <taxon>Metazoa</taxon>
        <taxon>Chordata</taxon>
        <taxon>Craniata</taxon>
        <taxon>Vertebrata</taxon>
        <taxon>Euteleostomi</taxon>
        <taxon>Actinopterygii</taxon>
        <taxon>Neopterygii</taxon>
        <taxon>Teleostei</taxon>
        <taxon>Neoteleostei</taxon>
        <taxon>Acanthomorphata</taxon>
        <taxon>Eupercaria</taxon>
        <taxon>Perciformes</taxon>
        <taxon>Cottioidei</taxon>
        <taxon>Cottales</taxon>
        <taxon>Liparidae</taxon>
        <taxon>Liparis</taxon>
    </lineage>
</organism>
<gene>
    <name evidence="1" type="ORF">EYF80_023897</name>
</gene>
<accession>A0A4Z2HJE6</accession>
<dbReference type="Proteomes" id="UP000314294">
    <property type="component" value="Unassembled WGS sequence"/>
</dbReference>